<dbReference type="RefSeq" id="WP_078631664.1">
    <property type="nucleotide sequence ID" value="NZ_CM007717.1"/>
</dbReference>
<keyword evidence="2" id="KW-0732">Signal</keyword>
<feature type="domain" description="Glycosyl hydrolase family 13 catalytic" evidence="3">
    <location>
        <begin position="165"/>
        <end position="561"/>
    </location>
</feature>
<feature type="chain" id="PRO_5041906431" evidence="2">
    <location>
        <begin position="38"/>
        <end position="652"/>
    </location>
</feature>
<dbReference type="EMBL" id="CP050692">
    <property type="protein sequence ID" value="QIT42282.1"/>
    <property type="molecule type" value="Genomic_DNA"/>
</dbReference>
<protein>
    <submittedName>
        <fullName evidence="4">DUF3459 domain-containing protein</fullName>
    </submittedName>
</protein>
<reference evidence="4 5" key="1">
    <citation type="submission" date="2020-03" db="EMBL/GenBank/DDBJ databases">
        <title>Is there a link between lipid content and antibiotic production in Streptomyces?</title>
        <authorList>
            <person name="David M."/>
            <person name="Lejeune C."/>
            <person name="Abreu S."/>
            <person name="Thibessard A."/>
            <person name="Leblond P."/>
            <person name="Chaminade P."/>
            <person name="Virolle M.-J."/>
        </authorList>
    </citation>
    <scope>NUCLEOTIDE SEQUENCE [LARGE SCALE GENOMIC DNA]</scope>
    <source>
        <strain evidence="4 5">DSM 41481</strain>
    </source>
</reference>
<sequence>MSRTAPPPTGSARAAVLAITALLGAFLIPLSAKPAPAAPTPAAAPLAATADTLGALYTPTATTFRIWSPDASDVKVTVAGGTYSLGPTTLSGYSNVYQVVVGGDLKGQTYQFGVGGTAVRDPYARMVKPGTTQGVVIDSAAIMPTGGSWVPRPARVNREDAVVYELSVRDFTIDPSSGVDAARRGKFLGLVQGGTTHNGVKTGIDHLKELGVNTVQLMPSFDFGTPVPNWGYDPVNYNVPEEQYSQYSRPEDRVREFKDMVNEFHKHGIRVVMDVVYNHTHTTSVFNGITAKYYTPTDLSGTGNSIDDGNPMVSRMIRDSLEHWVRDYNIDGFRFDLMGIHHYRNVADWATYLNTAYSDRGLLLYGEPWSAAADAQEAQKVRYGTVPALAPGHVGVFNGVYRDAIRGGTDTNVMAYMGGSGNAGAIAFGMRGSPTDLKSTAPIADLWNPAFAYDPEQTVNYVSIHDNLNLYDKITYSGAGGGATGRAGRIDRFAVGMVLTSQGIPVIAEGDEFLRSKVVNGDYTTAKNSYKASDRVNAIHWGDKVTNAGVFRYYRDAIALRRTTPALRLTDWDAVRNQMTTQTDGSVVIGRFSADPSAPTTYDIVVVANPDVGTYRVTLPAGAWTKVLDTNGAVAAGDNDCASLAVTVFRRS</sequence>
<dbReference type="InterPro" id="IPR014756">
    <property type="entry name" value="Ig_E-set"/>
</dbReference>
<dbReference type="InterPro" id="IPR013783">
    <property type="entry name" value="Ig-like_fold"/>
</dbReference>
<evidence type="ECO:0000259" key="3">
    <source>
        <dbReference type="SMART" id="SM00642"/>
    </source>
</evidence>
<organism evidence="4 5">
    <name type="scientific">Streptomyces antibioticus</name>
    <dbReference type="NCBI Taxonomy" id="1890"/>
    <lineage>
        <taxon>Bacteria</taxon>
        <taxon>Bacillati</taxon>
        <taxon>Actinomycetota</taxon>
        <taxon>Actinomycetes</taxon>
        <taxon>Kitasatosporales</taxon>
        <taxon>Streptomycetaceae</taxon>
        <taxon>Streptomyces</taxon>
    </lineage>
</organism>
<feature type="signal peptide" evidence="2">
    <location>
        <begin position="1"/>
        <end position="37"/>
    </location>
</feature>
<comment type="similarity">
    <text evidence="1">Belongs to the glycosyl hydrolase 13 family.</text>
</comment>
<dbReference type="Proteomes" id="UP000502504">
    <property type="component" value="Chromosome"/>
</dbReference>
<dbReference type="Gene3D" id="3.20.20.80">
    <property type="entry name" value="Glycosidases"/>
    <property type="match status" value="1"/>
</dbReference>
<dbReference type="CDD" id="cd11341">
    <property type="entry name" value="AmyAc_Pullulanase_LD-like"/>
    <property type="match status" value="1"/>
</dbReference>
<accession>A0AAE6Y3L3</accession>
<dbReference type="GO" id="GO:0005975">
    <property type="term" value="P:carbohydrate metabolic process"/>
    <property type="evidence" value="ECO:0007669"/>
    <property type="project" value="InterPro"/>
</dbReference>
<dbReference type="InterPro" id="IPR017853">
    <property type="entry name" value="GH"/>
</dbReference>
<name>A0AAE6Y3L3_STRAT</name>
<gene>
    <name evidence="4" type="ORF">HCX60_01030</name>
</gene>
<dbReference type="SUPFAM" id="SSF81296">
    <property type="entry name" value="E set domains"/>
    <property type="match status" value="1"/>
</dbReference>
<evidence type="ECO:0000313" key="4">
    <source>
        <dbReference type="EMBL" id="QIT42282.1"/>
    </source>
</evidence>
<dbReference type="InterPro" id="IPR006047">
    <property type="entry name" value="GH13_cat_dom"/>
</dbReference>
<dbReference type="AlphaFoldDB" id="A0AAE6Y3L3"/>
<dbReference type="Gene3D" id="2.60.40.10">
    <property type="entry name" value="Immunoglobulins"/>
    <property type="match status" value="1"/>
</dbReference>
<proteinExistence type="inferred from homology"/>
<dbReference type="Pfam" id="PF00128">
    <property type="entry name" value="Alpha-amylase"/>
    <property type="match status" value="1"/>
</dbReference>
<evidence type="ECO:0000313" key="5">
    <source>
        <dbReference type="Proteomes" id="UP000502504"/>
    </source>
</evidence>
<evidence type="ECO:0000256" key="1">
    <source>
        <dbReference type="ARBA" id="ARBA00008061"/>
    </source>
</evidence>
<dbReference type="SMART" id="SM00642">
    <property type="entry name" value="Aamy"/>
    <property type="match status" value="1"/>
</dbReference>
<evidence type="ECO:0000256" key="2">
    <source>
        <dbReference type="SAM" id="SignalP"/>
    </source>
</evidence>
<dbReference type="SUPFAM" id="SSF51445">
    <property type="entry name" value="(Trans)glycosidases"/>
    <property type="match status" value="1"/>
</dbReference>
<dbReference type="PANTHER" id="PTHR43002">
    <property type="entry name" value="GLYCOGEN DEBRANCHING ENZYME"/>
    <property type="match status" value="1"/>
</dbReference>